<dbReference type="STRING" id="457570.Nther_1434"/>
<keyword evidence="15 19" id="KW-0472">Membrane</keyword>
<comment type="similarity">
    <text evidence="5 18">Belongs to the CDS family.</text>
</comment>
<keyword evidence="21" id="KW-1185">Reference proteome</keyword>
<dbReference type="GO" id="GO:0004605">
    <property type="term" value="F:phosphatidate cytidylyltransferase activity"/>
    <property type="evidence" value="ECO:0007669"/>
    <property type="project" value="UniProtKB-EC"/>
</dbReference>
<dbReference type="InterPro" id="IPR000374">
    <property type="entry name" value="PC_trans"/>
</dbReference>
<comment type="pathway">
    <text evidence="3 18">Phospholipid metabolism; CDP-diacylglycerol biosynthesis; CDP-diacylglycerol from sn-glycerol 3-phosphate: step 3/3.</text>
</comment>
<dbReference type="HOGENOM" id="CLU_037294_3_1_9"/>
<dbReference type="PANTHER" id="PTHR46382">
    <property type="entry name" value="PHOSPHATIDATE CYTIDYLYLTRANSFERASE"/>
    <property type="match status" value="1"/>
</dbReference>
<evidence type="ECO:0000256" key="16">
    <source>
        <dbReference type="ARBA" id="ARBA00023209"/>
    </source>
</evidence>
<feature type="transmembrane region" description="Helical" evidence="19">
    <location>
        <begin position="12"/>
        <end position="36"/>
    </location>
</feature>
<reference evidence="20 21" key="2">
    <citation type="journal article" date="2011" name="J. Bacteriol.">
        <title>Complete genome sequence of the anaerobic, halophilic alkalithermophile Natranaerobius thermophilus JW/NM-WN-LF.</title>
        <authorList>
            <person name="Zhao B."/>
            <person name="Mesbah N.M."/>
            <person name="Dalin E."/>
            <person name="Goodwin L."/>
            <person name="Nolan M."/>
            <person name="Pitluck S."/>
            <person name="Chertkov O."/>
            <person name="Brettin T.S."/>
            <person name="Han J."/>
            <person name="Larimer F.W."/>
            <person name="Land M.L."/>
            <person name="Hauser L."/>
            <person name="Kyrpides N."/>
            <person name="Wiegel J."/>
        </authorList>
    </citation>
    <scope>NUCLEOTIDE SEQUENCE [LARGE SCALE GENOMIC DNA]</scope>
    <source>
        <strain evidence="21">ATCC BAA-1301 / DSM 18059 / JW/NM-WN-LF</strain>
    </source>
</reference>
<protein>
    <recommendedName>
        <fullName evidence="7 18">Phosphatidate cytidylyltransferase</fullName>
        <ecNumber evidence="6 18">2.7.7.41</ecNumber>
    </recommendedName>
</protein>
<evidence type="ECO:0000313" key="20">
    <source>
        <dbReference type="EMBL" id="ACB85017.1"/>
    </source>
</evidence>
<dbReference type="eggNOG" id="COG4589">
    <property type="taxonomic scope" value="Bacteria"/>
</dbReference>
<feature type="transmembrane region" description="Helical" evidence="19">
    <location>
        <begin position="100"/>
        <end position="123"/>
    </location>
</feature>
<evidence type="ECO:0000256" key="1">
    <source>
        <dbReference type="ARBA" id="ARBA00001698"/>
    </source>
</evidence>
<feature type="transmembrane region" description="Helical" evidence="19">
    <location>
        <begin position="56"/>
        <end position="88"/>
    </location>
</feature>
<comment type="subcellular location">
    <subcellularLocation>
        <location evidence="2">Cell membrane</location>
        <topology evidence="2">Multi-pass membrane protein</topology>
    </subcellularLocation>
</comment>
<dbReference type="AlphaFoldDB" id="B2A387"/>
<feature type="transmembrane region" description="Helical" evidence="19">
    <location>
        <begin position="129"/>
        <end position="154"/>
    </location>
</feature>
<comment type="catalytic activity">
    <reaction evidence="1 18">
        <text>a 1,2-diacyl-sn-glycero-3-phosphate + CTP + H(+) = a CDP-1,2-diacyl-sn-glycerol + diphosphate</text>
        <dbReference type="Rhea" id="RHEA:16229"/>
        <dbReference type="ChEBI" id="CHEBI:15378"/>
        <dbReference type="ChEBI" id="CHEBI:33019"/>
        <dbReference type="ChEBI" id="CHEBI:37563"/>
        <dbReference type="ChEBI" id="CHEBI:58332"/>
        <dbReference type="ChEBI" id="CHEBI:58608"/>
        <dbReference type="EC" id="2.7.7.41"/>
    </reaction>
</comment>
<reference evidence="20 21" key="1">
    <citation type="submission" date="2008-04" db="EMBL/GenBank/DDBJ databases">
        <title>Complete sequence of chromosome of Natranaerobius thermophilus JW/NM-WN-LF.</title>
        <authorList>
            <consortium name="US DOE Joint Genome Institute"/>
            <person name="Copeland A."/>
            <person name="Lucas S."/>
            <person name="Lapidus A."/>
            <person name="Glavina del Rio T."/>
            <person name="Dalin E."/>
            <person name="Tice H."/>
            <person name="Bruce D."/>
            <person name="Goodwin L."/>
            <person name="Pitluck S."/>
            <person name="Chertkov O."/>
            <person name="Brettin T."/>
            <person name="Detter J.C."/>
            <person name="Han C."/>
            <person name="Kuske C.R."/>
            <person name="Schmutz J."/>
            <person name="Larimer F."/>
            <person name="Land M."/>
            <person name="Hauser L."/>
            <person name="Kyrpides N."/>
            <person name="Lykidis A."/>
            <person name="Mesbah N.M."/>
            <person name="Wiegel J."/>
        </authorList>
    </citation>
    <scope>NUCLEOTIDE SEQUENCE [LARGE SCALE GENOMIC DNA]</scope>
    <source>
        <strain evidence="21">ATCC BAA-1301 / DSM 18059 / JW/NM-WN-LF</strain>
    </source>
</reference>
<evidence type="ECO:0000256" key="7">
    <source>
        <dbReference type="ARBA" id="ARBA00019373"/>
    </source>
</evidence>
<dbReference type="GO" id="GO:0016024">
    <property type="term" value="P:CDP-diacylglycerol biosynthetic process"/>
    <property type="evidence" value="ECO:0007669"/>
    <property type="project" value="UniProtKB-UniPathway"/>
</dbReference>
<sequence length="261" mass="28292">MITRIITALIGIPLGLFILYQGGLIFLILATVLSLVGLNELSVILENNNLPVMNKLAMLGTGGLIIGIYVESLLFVLIILALMLFITVIKTMADYPSANLNLLAGTLLAMFYISWLFGFLIIIRNDGNGFSLLLYLLLMIWGTDTGAYFSGMYLGHRKLAPKISPKKSIEGAIGAVLLTALISVFAAPLIGVNFIFSVLIGILLSVSGQFGDLFESMLKRMAGIKDSGTILPGHGGVLDRFDSFFFSVPIYYFILVLADII</sequence>
<dbReference type="InParanoid" id="B2A387"/>
<evidence type="ECO:0000256" key="13">
    <source>
        <dbReference type="ARBA" id="ARBA00022989"/>
    </source>
</evidence>
<organism evidence="20 21">
    <name type="scientific">Natranaerobius thermophilus (strain ATCC BAA-1301 / DSM 18059 / JW/NM-WN-LF)</name>
    <dbReference type="NCBI Taxonomy" id="457570"/>
    <lineage>
        <taxon>Bacteria</taxon>
        <taxon>Bacillati</taxon>
        <taxon>Bacillota</taxon>
        <taxon>Clostridia</taxon>
        <taxon>Natranaerobiales</taxon>
        <taxon>Natranaerobiaceae</taxon>
        <taxon>Natranaerobius</taxon>
    </lineage>
</organism>
<dbReference type="PROSITE" id="PS01315">
    <property type="entry name" value="CDS"/>
    <property type="match status" value="1"/>
</dbReference>
<evidence type="ECO:0000256" key="17">
    <source>
        <dbReference type="ARBA" id="ARBA00023264"/>
    </source>
</evidence>
<dbReference type="Pfam" id="PF01148">
    <property type="entry name" value="CTP_transf_1"/>
    <property type="match status" value="1"/>
</dbReference>
<dbReference type="Proteomes" id="UP000001683">
    <property type="component" value="Chromosome"/>
</dbReference>
<evidence type="ECO:0000256" key="8">
    <source>
        <dbReference type="ARBA" id="ARBA00022475"/>
    </source>
</evidence>
<feature type="transmembrane region" description="Helical" evidence="19">
    <location>
        <begin position="243"/>
        <end position="260"/>
    </location>
</feature>
<name>B2A387_NATTJ</name>
<keyword evidence="16" id="KW-0594">Phospholipid biosynthesis</keyword>
<evidence type="ECO:0000256" key="9">
    <source>
        <dbReference type="ARBA" id="ARBA00022516"/>
    </source>
</evidence>
<comment type="pathway">
    <text evidence="4">Lipid metabolism.</text>
</comment>
<keyword evidence="10 18" id="KW-0808">Transferase</keyword>
<dbReference type="UniPathway" id="UPA00557">
    <property type="reaction ID" value="UER00614"/>
</dbReference>
<evidence type="ECO:0000256" key="19">
    <source>
        <dbReference type="SAM" id="Phobius"/>
    </source>
</evidence>
<feature type="transmembrane region" description="Helical" evidence="19">
    <location>
        <begin position="175"/>
        <end position="204"/>
    </location>
</feature>
<dbReference type="EMBL" id="CP001034">
    <property type="protein sequence ID" value="ACB85017.1"/>
    <property type="molecule type" value="Genomic_DNA"/>
</dbReference>
<dbReference type="RefSeq" id="WP_012447891.1">
    <property type="nucleotide sequence ID" value="NC_010718.1"/>
</dbReference>
<gene>
    <name evidence="20" type="ordered locus">Nther_1434</name>
</gene>
<evidence type="ECO:0000256" key="10">
    <source>
        <dbReference type="ARBA" id="ARBA00022679"/>
    </source>
</evidence>
<evidence type="ECO:0000256" key="12">
    <source>
        <dbReference type="ARBA" id="ARBA00022695"/>
    </source>
</evidence>
<proteinExistence type="inferred from homology"/>
<dbReference type="EC" id="2.7.7.41" evidence="6 18"/>
<keyword evidence="9" id="KW-0444">Lipid biosynthesis</keyword>
<keyword evidence="8" id="KW-1003">Cell membrane</keyword>
<evidence type="ECO:0000256" key="15">
    <source>
        <dbReference type="ARBA" id="ARBA00023136"/>
    </source>
</evidence>
<dbReference type="KEGG" id="nth:Nther_1434"/>
<keyword evidence="13 19" id="KW-1133">Transmembrane helix</keyword>
<evidence type="ECO:0000256" key="14">
    <source>
        <dbReference type="ARBA" id="ARBA00023098"/>
    </source>
</evidence>
<accession>B2A387</accession>
<dbReference type="GO" id="GO:0005886">
    <property type="term" value="C:plasma membrane"/>
    <property type="evidence" value="ECO:0007669"/>
    <property type="project" value="UniProtKB-SubCell"/>
</dbReference>
<evidence type="ECO:0000256" key="6">
    <source>
        <dbReference type="ARBA" id="ARBA00012487"/>
    </source>
</evidence>
<evidence type="ECO:0000313" key="21">
    <source>
        <dbReference type="Proteomes" id="UP000001683"/>
    </source>
</evidence>
<evidence type="ECO:0000256" key="3">
    <source>
        <dbReference type="ARBA" id="ARBA00005119"/>
    </source>
</evidence>
<evidence type="ECO:0000256" key="2">
    <source>
        <dbReference type="ARBA" id="ARBA00004651"/>
    </source>
</evidence>
<dbReference type="PANTHER" id="PTHR46382:SF1">
    <property type="entry name" value="PHOSPHATIDATE CYTIDYLYLTRANSFERASE"/>
    <property type="match status" value="1"/>
</dbReference>
<keyword evidence="11 18" id="KW-0812">Transmembrane</keyword>
<keyword evidence="12 18" id="KW-0548">Nucleotidyltransferase</keyword>
<evidence type="ECO:0000256" key="5">
    <source>
        <dbReference type="ARBA" id="ARBA00010185"/>
    </source>
</evidence>
<evidence type="ECO:0000256" key="11">
    <source>
        <dbReference type="ARBA" id="ARBA00022692"/>
    </source>
</evidence>
<keyword evidence="17" id="KW-1208">Phospholipid metabolism</keyword>
<evidence type="ECO:0000256" key="18">
    <source>
        <dbReference type="RuleBase" id="RU003938"/>
    </source>
</evidence>
<evidence type="ECO:0000256" key="4">
    <source>
        <dbReference type="ARBA" id="ARBA00005189"/>
    </source>
</evidence>
<keyword evidence="14" id="KW-0443">Lipid metabolism</keyword>
<dbReference type="OrthoDB" id="9799199at2"/>
<dbReference type="FunCoup" id="B2A387">
    <property type="interactions" value="409"/>
</dbReference>